<reference evidence="3" key="1">
    <citation type="submission" date="2016-10" db="EMBL/GenBank/DDBJ databases">
        <title>Sequence of Gallionella enrichment culture.</title>
        <authorList>
            <person name="Poehlein A."/>
            <person name="Muehling M."/>
            <person name="Daniel R."/>
        </authorList>
    </citation>
    <scope>NUCLEOTIDE SEQUENCE</scope>
</reference>
<feature type="compositionally biased region" description="Polar residues" evidence="1">
    <location>
        <begin position="101"/>
        <end position="112"/>
    </location>
</feature>
<feature type="compositionally biased region" description="Basic residues" evidence="1">
    <location>
        <begin position="48"/>
        <end position="92"/>
    </location>
</feature>
<dbReference type="EMBL" id="MLJW01005508">
    <property type="protein sequence ID" value="OIQ68098.1"/>
    <property type="molecule type" value="Genomic_DNA"/>
</dbReference>
<sequence>MGSVGVLSFAPGSTSASPLLALPAKSQSSTASSQTLLASSSTTSPTAAKKHKKVTSKHKTKKIVAKHKTKKTTAKHKTKKVVAKHKAKKKTHALAAAATTPSTTSRRIAGSVSQTPFGPVQVQITVQGNKIVKAVALQTPQGGRSSWINQQAVPYLVKETLTAQSANIQGVGGATFTSEAWAQSLQAALAKK</sequence>
<dbReference type="GO" id="GO:0016020">
    <property type="term" value="C:membrane"/>
    <property type="evidence" value="ECO:0007669"/>
    <property type="project" value="InterPro"/>
</dbReference>
<organism evidence="3">
    <name type="scientific">mine drainage metagenome</name>
    <dbReference type="NCBI Taxonomy" id="410659"/>
    <lineage>
        <taxon>unclassified sequences</taxon>
        <taxon>metagenomes</taxon>
        <taxon>ecological metagenomes</taxon>
    </lineage>
</organism>
<dbReference type="GO" id="GO:0010181">
    <property type="term" value="F:FMN binding"/>
    <property type="evidence" value="ECO:0007669"/>
    <property type="project" value="InterPro"/>
</dbReference>
<feature type="region of interest" description="Disordered" evidence="1">
    <location>
        <begin position="1"/>
        <end position="112"/>
    </location>
</feature>
<feature type="compositionally biased region" description="Low complexity" evidence="1">
    <location>
        <begin position="23"/>
        <end position="47"/>
    </location>
</feature>
<dbReference type="Pfam" id="PF04205">
    <property type="entry name" value="FMN_bind"/>
    <property type="match status" value="1"/>
</dbReference>
<evidence type="ECO:0000313" key="3">
    <source>
        <dbReference type="EMBL" id="OIQ68098.1"/>
    </source>
</evidence>
<name>A0A1J5PA62_9ZZZZ</name>
<accession>A0A1J5PA62</accession>
<gene>
    <name evidence="3" type="ORF">GALL_503140</name>
</gene>
<dbReference type="AlphaFoldDB" id="A0A1J5PA62"/>
<feature type="domain" description="FMN-binding" evidence="2">
    <location>
        <begin position="116"/>
        <end position="192"/>
    </location>
</feature>
<protein>
    <submittedName>
        <fullName evidence="3">FMN-binding domain protein</fullName>
    </submittedName>
</protein>
<dbReference type="InterPro" id="IPR007329">
    <property type="entry name" value="FMN-bd"/>
</dbReference>
<comment type="caution">
    <text evidence="3">The sequence shown here is derived from an EMBL/GenBank/DDBJ whole genome shotgun (WGS) entry which is preliminary data.</text>
</comment>
<proteinExistence type="predicted"/>
<dbReference type="SMART" id="SM00900">
    <property type="entry name" value="FMN_bind"/>
    <property type="match status" value="1"/>
</dbReference>
<evidence type="ECO:0000259" key="2">
    <source>
        <dbReference type="SMART" id="SM00900"/>
    </source>
</evidence>
<evidence type="ECO:0000256" key="1">
    <source>
        <dbReference type="SAM" id="MobiDB-lite"/>
    </source>
</evidence>